<keyword evidence="3" id="KW-0677">Repeat</keyword>
<feature type="domain" description="Fibronectin type-III" evidence="9">
    <location>
        <begin position="285"/>
        <end position="378"/>
    </location>
</feature>
<dbReference type="SUPFAM" id="SSF49265">
    <property type="entry name" value="Fibronectin type III"/>
    <property type="match status" value="2"/>
</dbReference>
<dbReference type="PROSITE" id="PS50853">
    <property type="entry name" value="FN3"/>
    <property type="match status" value="1"/>
</dbReference>
<accession>A0A8W8NG70</accession>
<keyword evidence="5" id="KW-0325">Glycoprotein</keyword>
<keyword evidence="4" id="KW-0106">Calcium</keyword>
<name>A0A8W8NG70_MAGGI</name>
<dbReference type="InterPro" id="IPR002049">
    <property type="entry name" value="LE_dom"/>
</dbReference>
<dbReference type="CDD" id="cd00063">
    <property type="entry name" value="FN3"/>
    <property type="match status" value="2"/>
</dbReference>
<evidence type="ECO:0000256" key="5">
    <source>
        <dbReference type="ARBA" id="ARBA00023180"/>
    </source>
</evidence>
<dbReference type="EnsemblMetazoa" id="G6819.2">
    <property type="protein sequence ID" value="G6819.2:cds"/>
    <property type="gene ID" value="G6819"/>
</dbReference>
<dbReference type="SUPFAM" id="SSF48726">
    <property type="entry name" value="Immunoglobulin"/>
    <property type="match status" value="1"/>
</dbReference>
<dbReference type="CDD" id="cd00055">
    <property type="entry name" value="EGF_Lam"/>
    <property type="match status" value="1"/>
</dbReference>
<keyword evidence="6" id="KW-1133">Transmembrane helix</keyword>
<dbReference type="Gene3D" id="2.60.40.10">
    <property type="entry name" value="Immunoglobulins"/>
    <property type="match status" value="3"/>
</dbReference>
<dbReference type="Pfam" id="PF00041">
    <property type="entry name" value="fn3"/>
    <property type="match status" value="1"/>
</dbReference>
<dbReference type="InterPro" id="IPR036179">
    <property type="entry name" value="Ig-like_dom_sf"/>
</dbReference>
<evidence type="ECO:0000256" key="2">
    <source>
        <dbReference type="ARBA" id="ARBA00022729"/>
    </source>
</evidence>
<dbReference type="InterPro" id="IPR003961">
    <property type="entry name" value="FN3_dom"/>
</dbReference>
<keyword evidence="6" id="KW-0812">Transmembrane</keyword>
<feature type="transmembrane region" description="Helical" evidence="6">
    <location>
        <begin position="953"/>
        <end position="977"/>
    </location>
</feature>
<dbReference type="PANTHER" id="PTHR24039">
    <property type="entry name" value="FIBRILLIN-RELATED"/>
    <property type="match status" value="1"/>
</dbReference>
<dbReference type="SMART" id="SM00060">
    <property type="entry name" value="FN3"/>
    <property type="match status" value="4"/>
</dbReference>
<keyword evidence="11" id="KW-1185">Reference proteome</keyword>
<organism evidence="10 11">
    <name type="scientific">Magallana gigas</name>
    <name type="common">Pacific oyster</name>
    <name type="synonym">Crassostrea gigas</name>
    <dbReference type="NCBI Taxonomy" id="29159"/>
    <lineage>
        <taxon>Eukaryota</taxon>
        <taxon>Metazoa</taxon>
        <taxon>Spiralia</taxon>
        <taxon>Lophotrochozoa</taxon>
        <taxon>Mollusca</taxon>
        <taxon>Bivalvia</taxon>
        <taxon>Autobranchia</taxon>
        <taxon>Pteriomorphia</taxon>
        <taxon>Ostreida</taxon>
        <taxon>Ostreoidea</taxon>
        <taxon>Ostreidae</taxon>
        <taxon>Magallana</taxon>
    </lineage>
</organism>
<feature type="chain" id="PRO_5036460597" evidence="7">
    <location>
        <begin position="27"/>
        <end position="1095"/>
    </location>
</feature>
<keyword evidence="2 7" id="KW-0732">Signal</keyword>
<reference evidence="10" key="1">
    <citation type="submission" date="2022-08" db="UniProtKB">
        <authorList>
            <consortium name="EnsemblMetazoa"/>
        </authorList>
    </citation>
    <scope>IDENTIFICATION</scope>
    <source>
        <strain evidence="10">05x7-T-G4-1.051#20</strain>
    </source>
</reference>
<evidence type="ECO:0000256" key="3">
    <source>
        <dbReference type="ARBA" id="ARBA00022737"/>
    </source>
</evidence>
<dbReference type="PROSITE" id="PS50835">
    <property type="entry name" value="IG_LIKE"/>
    <property type="match status" value="1"/>
</dbReference>
<keyword evidence="6" id="KW-0472">Membrane</keyword>
<dbReference type="Proteomes" id="UP000005408">
    <property type="component" value="Unassembled WGS sequence"/>
</dbReference>
<dbReference type="GO" id="GO:0030154">
    <property type="term" value="P:cell differentiation"/>
    <property type="evidence" value="ECO:0007669"/>
    <property type="project" value="UniProtKB-ARBA"/>
</dbReference>
<feature type="signal peptide" evidence="7">
    <location>
        <begin position="1"/>
        <end position="26"/>
    </location>
</feature>
<evidence type="ECO:0000256" key="6">
    <source>
        <dbReference type="SAM" id="Phobius"/>
    </source>
</evidence>
<evidence type="ECO:0000259" key="9">
    <source>
        <dbReference type="PROSITE" id="PS50853"/>
    </source>
</evidence>
<keyword evidence="1" id="KW-0245">EGF-like domain</keyword>
<evidence type="ECO:0000313" key="11">
    <source>
        <dbReference type="Proteomes" id="UP000005408"/>
    </source>
</evidence>
<feature type="domain" description="Ig-like" evidence="8">
    <location>
        <begin position="376"/>
        <end position="473"/>
    </location>
</feature>
<evidence type="ECO:0000256" key="1">
    <source>
        <dbReference type="ARBA" id="ARBA00022536"/>
    </source>
</evidence>
<dbReference type="InterPro" id="IPR013783">
    <property type="entry name" value="Ig-like_fold"/>
</dbReference>
<dbReference type="InterPro" id="IPR007110">
    <property type="entry name" value="Ig-like_dom"/>
</dbReference>
<evidence type="ECO:0000256" key="4">
    <source>
        <dbReference type="ARBA" id="ARBA00022837"/>
    </source>
</evidence>
<protein>
    <submittedName>
        <fullName evidence="10">Uncharacterized protein</fullName>
    </submittedName>
</protein>
<dbReference type="InterPro" id="IPR036116">
    <property type="entry name" value="FN3_sf"/>
</dbReference>
<evidence type="ECO:0000259" key="8">
    <source>
        <dbReference type="PROSITE" id="PS50835"/>
    </source>
</evidence>
<dbReference type="PANTHER" id="PTHR24039:SF28">
    <property type="entry name" value="EGF-LIKE DOMAIN-CONTAINING PROTEIN"/>
    <property type="match status" value="1"/>
</dbReference>
<sequence length="1095" mass="124944">MNYHRMSIIFFLFGIVYLLSVKVTNGQQTNSQDSTGSNHSCPALILYPSFLYATFGKRVNFTGMVEAKLEYPIEGLWQRLQNGVLLKNINPNEKKYQDTNALTPSQLVINNVDFDDVGEYRLQVRISTGWCSSNTVRLQHVYGILDYNASCNKTRECDERKHLQCSRKTCLCYDSYYPFNQACFPKSNLRAPIHNYNISDSSVYFEWTQPSHSRLIQNYTVIIRHNNGTSITSKSVGKQASFTFPYNFIPGYRYYVKIASNVQIHQPSEQFTVNSELGIVLAPLPPGPIDRNVSNFHPEKLRLKWAVPINNTRVDFYYITISDQHSTIITSYPSSNDLEVSGRFQPGTNYTVTLYAISYGSYSPQYTEEIHTLRTPLLTISPSGAPNIPYLSNLEVNCTVRNYSNFPPTLETKWQRNQLDFNISDAMYKGSSLDLFNPKLVINRIDFDRDNGDHYRCMARNSEGWGSSLSNIRIDVIGSIKFLESCNYSRECRYGAFLTCSNKQCLCSSSYYHKNEVCYQRYYLRAQSIAIQSTTCDISITWNHPSRNADLVTGYEVYLQERTEHGWKSSERIYAGNSTSYKSPCTLQSGRLYRIYIRSVVLLGNPTQTITVDTSFYDTILEPRKPGAIETNLSNFSADGVHLVWEESDGFVNRYIVRIDDHEQETLDKKPTIDWDQLLLPDTLYNVTITAISYGFSTNYHSFGRRLSVPAIYWIEISSVISCNGFITEDQCREACSCDMNNTDICNSVTGDCQCKTGWKGHNCSEDVDECQENLRRCDTSLYQVCVNSLGSSHCECLYGGQNLTLCKQPRPPSKTNLSEIKINTETTFDIDISREEFLENSTEWQNEFTSSLKKFYKEENVRGLIDIIILSIRQLMPLVGGQISGPVHIKALIVNYEIIGSKGKSSTLKADLATSMKVLLTGEKSITVFDKKPKVNSIAIKDQNGKTVSNTLIITITVGISVPVSIAVCAFLMVYLCRQRKSKQTDGHLTERIEKLESKLSSNPYSAEPRSNNDTQSVYESINSCDLYSNEYLELDDVSRHVYSNMKHNDMDYENNLSYNVPVRETQYQKQQNEMRNERPTRVCMFTLKIMYGQ</sequence>
<evidence type="ECO:0000313" key="10">
    <source>
        <dbReference type="EnsemblMetazoa" id="G6819.2:cds"/>
    </source>
</evidence>
<evidence type="ECO:0000256" key="7">
    <source>
        <dbReference type="SAM" id="SignalP"/>
    </source>
</evidence>
<dbReference type="AlphaFoldDB" id="A0A8W8NG70"/>
<proteinExistence type="predicted"/>